<keyword evidence="3 6" id="KW-0812">Transmembrane</keyword>
<protein>
    <recommendedName>
        <fullName evidence="7">NADH-ubiquinone oxidoreductase chain 1</fullName>
        <ecNumber evidence="7">7.1.1.2</ecNumber>
    </recommendedName>
</protein>
<accession>A0A8K1ZR65</accession>
<dbReference type="GO" id="GO:0009060">
    <property type="term" value="P:aerobic respiration"/>
    <property type="evidence" value="ECO:0007669"/>
    <property type="project" value="TreeGrafter"/>
</dbReference>
<dbReference type="GO" id="GO:0008137">
    <property type="term" value="F:NADH dehydrogenase (ubiquinone) activity"/>
    <property type="evidence" value="ECO:0007669"/>
    <property type="project" value="UniProtKB-EC"/>
</dbReference>
<feature type="transmembrane region" description="Helical" evidence="8">
    <location>
        <begin position="72"/>
        <end position="94"/>
    </location>
</feature>
<dbReference type="InterPro" id="IPR018086">
    <property type="entry name" value="NADH_UbQ_OxRdtase_su1_CS"/>
</dbReference>
<organism evidence="9">
    <name type="scientific">Apiotrichum gamsii</name>
    <dbReference type="NCBI Taxonomy" id="1105092"/>
    <lineage>
        <taxon>Eukaryota</taxon>
        <taxon>Fungi</taxon>
        <taxon>Dikarya</taxon>
        <taxon>Basidiomycota</taxon>
        <taxon>Agaricomycotina</taxon>
        <taxon>Tremellomycetes</taxon>
        <taxon>Trichosporonales</taxon>
        <taxon>Trichosporonaceae</taxon>
        <taxon>Apiotrichum</taxon>
    </lineage>
</organism>
<evidence type="ECO:0000256" key="7">
    <source>
        <dbReference type="RuleBase" id="RU000473"/>
    </source>
</evidence>
<dbReference type="PANTHER" id="PTHR11432:SF3">
    <property type="entry name" value="NADH-UBIQUINONE OXIDOREDUCTASE CHAIN 1"/>
    <property type="match status" value="1"/>
</dbReference>
<dbReference type="EMBL" id="MZ439919">
    <property type="protein sequence ID" value="UHB41905.1"/>
    <property type="molecule type" value="Genomic_DNA"/>
</dbReference>
<dbReference type="PANTHER" id="PTHR11432">
    <property type="entry name" value="NADH DEHYDROGENASE SUBUNIT 1"/>
    <property type="match status" value="1"/>
</dbReference>
<gene>
    <name evidence="9" type="primary">nad1</name>
</gene>
<evidence type="ECO:0000313" key="9">
    <source>
        <dbReference type="EMBL" id="UHB41905.1"/>
    </source>
</evidence>
<geneLocation type="mitochondrion" evidence="9"/>
<evidence type="ECO:0000256" key="3">
    <source>
        <dbReference type="ARBA" id="ARBA00022692"/>
    </source>
</evidence>
<keyword evidence="7 9" id="KW-0496">Mitochondrion</keyword>
<keyword evidence="4 8" id="KW-1133">Transmembrane helix</keyword>
<dbReference type="HAMAP" id="MF_01350">
    <property type="entry name" value="NDH1_NuoH"/>
    <property type="match status" value="1"/>
</dbReference>
<dbReference type="AlphaFoldDB" id="A0A8K1ZR65"/>
<evidence type="ECO:0000256" key="5">
    <source>
        <dbReference type="ARBA" id="ARBA00023136"/>
    </source>
</evidence>
<evidence type="ECO:0000256" key="6">
    <source>
        <dbReference type="RuleBase" id="RU000471"/>
    </source>
</evidence>
<feature type="transmembrane region" description="Helical" evidence="8">
    <location>
        <begin position="6"/>
        <end position="25"/>
    </location>
</feature>
<comment type="catalytic activity">
    <reaction evidence="7">
        <text>a ubiquinone + NADH + 5 H(+)(in) = a ubiquinol + NAD(+) + 4 H(+)(out)</text>
        <dbReference type="Rhea" id="RHEA:29091"/>
        <dbReference type="Rhea" id="RHEA-COMP:9565"/>
        <dbReference type="Rhea" id="RHEA-COMP:9566"/>
        <dbReference type="ChEBI" id="CHEBI:15378"/>
        <dbReference type="ChEBI" id="CHEBI:16389"/>
        <dbReference type="ChEBI" id="CHEBI:17976"/>
        <dbReference type="ChEBI" id="CHEBI:57540"/>
        <dbReference type="ChEBI" id="CHEBI:57945"/>
        <dbReference type="EC" id="7.1.1.2"/>
    </reaction>
</comment>
<dbReference type="Pfam" id="PF00146">
    <property type="entry name" value="NADHdh"/>
    <property type="match status" value="1"/>
</dbReference>
<proteinExistence type="inferred from homology"/>
<feature type="transmembrane region" description="Helical" evidence="8">
    <location>
        <begin position="148"/>
        <end position="170"/>
    </location>
</feature>
<evidence type="ECO:0000256" key="4">
    <source>
        <dbReference type="ARBA" id="ARBA00022989"/>
    </source>
</evidence>
<keyword evidence="6" id="KW-0520">NAD</keyword>
<evidence type="ECO:0000256" key="1">
    <source>
        <dbReference type="ARBA" id="ARBA00004141"/>
    </source>
</evidence>
<dbReference type="EC" id="7.1.1.2" evidence="7"/>
<comment type="subcellular location">
    <subcellularLocation>
        <location evidence="1">Membrane</location>
        <topology evidence="1">Multi-pass membrane protein</topology>
    </subcellularLocation>
    <subcellularLocation>
        <location evidence="6">Mitochondrion inner membrane</location>
        <topology evidence="6">Multi-pass membrane protein</topology>
    </subcellularLocation>
</comment>
<sequence length="330" mass="37297">MIFNLINVLGVLVPVLLRVAFITIIERKLMGSIQRRVGPNTVGIYGTLQPFADALKLVVKETVVPSHATKSLFYLAPIITLIFRLLGWAVIPFGAGLSVSDFPLGILYTLAISSIGIYGVLFAGWSANSKYAFLGSLRSTAQMISYELVLSSAILTVIFLRGSFNITSIIESQESIWYIIPLLPVFIIFLVSILRETNRTPFDLPERESELVRGFFTEHSRMVFVIFFLGEYCSIVLMSTFRGILFLGGYNMPELFRNDTFINIQCIILGLKACLFMFFFVWTRRTLPRLRYDQLIVTCWTDLLPLRIRFVVLVPSILIAFESTPSIPMT</sequence>
<keyword evidence="7" id="KW-0830">Ubiquinone</keyword>
<dbReference type="PROSITE" id="PS00667">
    <property type="entry name" value="COMPLEX1_ND1_1"/>
    <property type="match status" value="1"/>
</dbReference>
<dbReference type="GO" id="GO:0003954">
    <property type="term" value="F:NADH dehydrogenase activity"/>
    <property type="evidence" value="ECO:0007669"/>
    <property type="project" value="TreeGrafter"/>
</dbReference>
<feature type="transmembrane region" description="Helical" evidence="8">
    <location>
        <begin position="261"/>
        <end position="282"/>
    </location>
</feature>
<feature type="transmembrane region" description="Helical" evidence="8">
    <location>
        <begin position="106"/>
        <end position="127"/>
    </location>
</feature>
<name>A0A8K1ZR65_9TREE</name>
<feature type="transmembrane region" description="Helical" evidence="8">
    <location>
        <begin position="176"/>
        <end position="194"/>
    </location>
</feature>
<evidence type="ECO:0000256" key="8">
    <source>
        <dbReference type="SAM" id="Phobius"/>
    </source>
</evidence>
<evidence type="ECO:0000256" key="2">
    <source>
        <dbReference type="ARBA" id="ARBA00010535"/>
    </source>
</evidence>
<dbReference type="InterPro" id="IPR001694">
    <property type="entry name" value="NADH_UbQ_OxRdtase_su1/FPO"/>
</dbReference>
<keyword evidence="5 8" id="KW-0472">Membrane</keyword>
<dbReference type="GO" id="GO:0005743">
    <property type="term" value="C:mitochondrial inner membrane"/>
    <property type="evidence" value="ECO:0007669"/>
    <property type="project" value="UniProtKB-SubCell"/>
</dbReference>
<reference evidence="9" key="1">
    <citation type="submission" date="2021-06" db="EMBL/GenBank/DDBJ databases">
        <title>The complete mitochondrial genomes of Apiotrichum species.</title>
        <authorList>
            <person name="Li Q."/>
        </authorList>
    </citation>
    <scope>NUCLEOTIDE SEQUENCE</scope>
</reference>
<feature type="transmembrane region" description="Helical" evidence="8">
    <location>
        <begin position="222"/>
        <end position="241"/>
    </location>
</feature>
<comment type="similarity">
    <text evidence="2 6">Belongs to the complex I subunit 1 family.</text>
</comment>